<comment type="caution">
    <text evidence="2">The sequence shown here is derived from an EMBL/GenBank/DDBJ whole genome shotgun (WGS) entry which is preliminary data.</text>
</comment>
<keyword evidence="1" id="KW-0812">Transmembrane</keyword>
<evidence type="ECO:0000313" key="3">
    <source>
        <dbReference type="Proteomes" id="UP000185612"/>
    </source>
</evidence>
<protein>
    <recommendedName>
        <fullName evidence="4">YgjV family protein</fullName>
    </recommendedName>
</protein>
<name>A0A1Q5PY57_9ACTO</name>
<dbReference type="EMBL" id="MQVS01000002">
    <property type="protein sequence ID" value="OKL52467.1"/>
    <property type="molecule type" value="Genomic_DNA"/>
</dbReference>
<dbReference type="AlphaFoldDB" id="A0A1Q5PY57"/>
<evidence type="ECO:0008006" key="4">
    <source>
        <dbReference type="Google" id="ProtNLM"/>
    </source>
</evidence>
<keyword evidence="1" id="KW-0472">Membrane</keyword>
<keyword evidence="3" id="KW-1185">Reference proteome</keyword>
<dbReference type="Proteomes" id="UP000185612">
    <property type="component" value="Unassembled WGS sequence"/>
</dbReference>
<dbReference type="RefSeq" id="WP_073823193.1">
    <property type="nucleotide sequence ID" value="NZ_MQVS01000002.1"/>
</dbReference>
<accession>A0A1Q5PY57</accession>
<sequence length="200" mass="22013">MGFWEIVGWGGSALVVLAMMQRSILRLRMLAFVGGVVLVIYNVVIAVWPMAALNTALCTIHVVAMIGLVREARSQKNYQVVALAPDHALVDYLRQVHASDIARFFPRSHTQAATHAFLAMRGDAIAALVLARLEGQELNLTVDYAPERFRDLSPAKALLHADSPLMALPWRTLVTADGGPSFYAQLGFTRTGTHFTFQRP</sequence>
<proteinExistence type="predicted"/>
<gene>
    <name evidence="2" type="ORF">BSZ40_03105</name>
</gene>
<dbReference type="STRING" id="52770.BSZ40_03105"/>
<reference evidence="3" key="1">
    <citation type="submission" date="2016-12" db="EMBL/GenBank/DDBJ databases">
        <authorList>
            <person name="Meng X."/>
        </authorList>
    </citation>
    <scope>NUCLEOTIDE SEQUENCE [LARGE SCALE GENOMIC DNA]</scope>
    <source>
        <strain evidence="3">DSM 20732</strain>
    </source>
</reference>
<evidence type="ECO:0000256" key="1">
    <source>
        <dbReference type="SAM" id="Phobius"/>
    </source>
</evidence>
<keyword evidence="1" id="KW-1133">Transmembrane helix</keyword>
<evidence type="ECO:0000313" key="2">
    <source>
        <dbReference type="EMBL" id="OKL52467.1"/>
    </source>
</evidence>
<dbReference type="OrthoDB" id="677174at2"/>
<feature type="transmembrane region" description="Helical" evidence="1">
    <location>
        <begin position="27"/>
        <end position="45"/>
    </location>
</feature>
<organism evidence="2 3">
    <name type="scientific">Buchananella hordeovulneris</name>
    <dbReference type="NCBI Taxonomy" id="52770"/>
    <lineage>
        <taxon>Bacteria</taxon>
        <taxon>Bacillati</taxon>
        <taxon>Actinomycetota</taxon>
        <taxon>Actinomycetes</taxon>
        <taxon>Actinomycetales</taxon>
        <taxon>Actinomycetaceae</taxon>
        <taxon>Buchananella</taxon>
    </lineage>
</organism>